<evidence type="ECO:0000313" key="3">
    <source>
        <dbReference type="Proteomes" id="UP000694660"/>
    </source>
</evidence>
<name>A0A944D8U3_DENI1</name>
<dbReference type="EMBL" id="JAEKFT010000004">
    <property type="protein sequence ID" value="MBT0960471.1"/>
    <property type="molecule type" value="Genomic_DNA"/>
</dbReference>
<dbReference type="Proteomes" id="UP000694660">
    <property type="component" value="Unassembled WGS sequence"/>
</dbReference>
<reference evidence="3" key="1">
    <citation type="journal article" date="2022" name="ISME J.">
        <title>Genetic and phylogenetic analysis of dissimilatory iodate-reducing bacteria identifies potential niches across the world's oceans.</title>
        <authorList>
            <person name="Reyes-Umana V."/>
            <person name="Henning Z."/>
            <person name="Lee K."/>
            <person name="Barnum T.P."/>
            <person name="Coates J.D."/>
        </authorList>
    </citation>
    <scope>NUCLEOTIDE SEQUENCE [LARGE SCALE GENOMIC DNA]</scope>
    <source>
        <strain evidence="3">IR12</strain>
    </source>
</reference>
<evidence type="ECO:0000256" key="1">
    <source>
        <dbReference type="SAM" id="SignalP"/>
    </source>
</evidence>
<evidence type="ECO:0000313" key="2">
    <source>
        <dbReference type="EMBL" id="MBT0960471.1"/>
    </source>
</evidence>
<comment type="caution">
    <text evidence="2">The sequence shown here is derived from an EMBL/GenBank/DDBJ whole genome shotgun (WGS) entry which is preliminary data.</text>
</comment>
<accession>A0A944D8U3</accession>
<sequence length="154" mass="15873">MKSVQAIALCLGLMVSVPALAHGGPYMGGASSAIEPAQAVEKLKENATRLQAQVARIAEAGNDEARGKAVAEYMQSLGEGMMLARALDPHGVNCPMGWGGMGMMGYGMMGPGMMGCGGGGADEAARLQAIEARMGMMQMMMQHMMGGQPLPPAK</sequence>
<dbReference type="AlphaFoldDB" id="A0A944D8U3"/>
<protein>
    <submittedName>
        <fullName evidence="2">Uncharacterized protein</fullName>
    </submittedName>
</protein>
<feature type="signal peptide" evidence="1">
    <location>
        <begin position="1"/>
        <end position="21"/>
    </location>
</feature>
<organism evidence="2 3">
    <name type="scientific">Denitromonas iodatirespirans</name>
    <dbReference type="NCBI Taxonomy" id="2795389"/>
    <lineage>
        <taxon>Bacteria</taxon>
        <taxon>Pseudomonadati</taxon>
        <taxon>Pseudomonadota</taxon>
        <taxon>Betaproteobacteria</taxon>
        <taxon>Rhodocyclales</taxon>
        <taxon>Zoogloeaceae</taxon>
        <taxon>Denitromonas</taxon>
    </lineage>
</organism>
<dbReference type="RefSeq" id="WP_214360231.1">
    <property type="nucleotide sequence ID" value="NZ_JAEKFT010000004.1"/>
</dbReference>
<keyword evidence="3" id="KW-1185">Reference proteome</keyword>
<gene>
    <name evidence="2" type="ORF">I8J34_04715</name>
</gene>
<proteinExistence type="predicted"/>
<keyword evidence="1" id="KW-0732">Signal</keyword>
<feature type="chain" id="PRO_5037421524" evidence="1">
    <location>
        <begin position="22"/>
        <end position="154"/>
    </location>
</feature>